<evidence type="ECO:0000259" key="8">
    <source>
        <dbReference type="Pfam" id="PF08281"/>
    </source>
</evidence>
<evidence type="ECO:0000256" key="3">
    <source>
        <dbReference type="ARBA" id="ARBA00023082"/>
    </source>
</evidence>
<evidence type="ECO:0000259" key="7">
    <source>
        <dbReference type="Pfam" id="PF04542"/>
    </source>
</evidence>
<dbReference type="Pfam" id="PF04542">
    <property type="entry name" value="Sigma70_r2"/>
    <property type="match status" value="1"/>
</dbReference>
<feature type="domain" description="RNA polymerase sigma-70 region 2" evidence="7">
    <location>
        <begin position="27"/>
        <end position="94"/>
    </location>
</feature>
<proteinExistence type="inferred from homology"/>
<dbReference type="InterPro" id="IPR014284">
    <property type="entry name" value="RNA_pol_sigma-70_dom"/>
</dbReference>
<accession>A0A6N1VEJ9</accession>
<dbReference type="AlphaFoldDB" id="A0A6N1VEJ9"/>
<dbReference type="Proteomes" id="UP000509367">
    <property type="component" value="Chromosome"/>
</dbReference>
<organism evidence="9 10">
    <name type="scientific">Oricola thermophila</name>
    <dbReference type="NCBI Taxonomy" id="2742145"/>
    <lineage>
        <taxon>Bacteria</taxon>
        <taxon>Pseudomonadati</taxon>
        <taxon>Pseudomonadota</taxon>
        <taxon>Alphaproteobacteria</taxon>
        <taxon>Hyphomicrobiales</taxon>
        <taxon>Ahrensiaceae</taxon>
        <taxon>Oricola</taxon>
    </lineage>
</organism>
<dbReference type="CDD" id="cd06171">
    <property type="entry name" value="Sigma70_r4"/>
    <property type="match status" value="1"/>
</dbReference>
<name>A0A6N1VEJ9_9HYPH</name>
<dbReference type="GO" id="GO:0016987">
    <property type="term" value="F:sigma factor activity"/>
    <property type="evidence" value="ECO:0007669"/>
    <property type="project" value="UniProtKB-KW"/>
</dbReference>
<dbReference type="NCBIfam" id="TIGR02937">
    <property type="entry name" value="sigma70-ECF"/>
    <property type="match status" value="1"/>
</dbReference>
<dbReference type="PANTHER" id="PTHR43133">
    <property type="entry name" value="RNA POLYMERASE ECF-TYPE SIGMA FACTO"/>
    <property type="match status" value="1"/>
</dbReference>
<dbReference type="PROSITE" id="PS01063">
    <property type="entry name" value="SIGMA70_ECF"/>
    <property type="match status" value="1"/>
</dbReference>
<dbReference type="Gene3D" id="1.10.10.10">
    <property type="entry name" value="Winged helix-like DNA-binding domain superfamily/Winged helix DNA-binding domain"/>
    <property type="match status" value="1"/>
</dbReference>
<comment type="similarity">
    <text evidence="1 6">Belongs to the sigma-70 factor family. ECF subfamily.</text>
</comment>
<evidence type="ECO:0000256" key="5">
    <source>
        <dbReference type="ARBA" id="ARBA00023163"/>
    </source>
</evidence>
<dbReference type="KEGG" id="orm:HTY61_13385"/>
<keyword evidence="3 6" id="KW-0731">Sigma factor</keyword>
<dbReference type="InterPro" id="IPR000838">
    <property type="entry name" value="RNA_pol_sigma70_ECF_CS"/>
</dbReference>
<dbReference type="InterPro" id="IPR013249">
    <property type="entry name" value="RNA_pol_sigma70_r4_t2"/>
</dbReference>
<dbReference type="GO" id="GO:0003677">
    <property type="term" value="F:DNA binding"/>
    <property type="evidence" value="ECO:0007669"/>
    <property type="project" value="UniProtKB-KW"/>
</dbReference>
<gene>
    <name evidence="9" type="ORF">HTY61_13385</name>
</gene>
<keyword evidence="5 6" id="KW-0804">Transcription</keyword>
<dbReference type="PANTHER" id="PTHR43133:SF8">
    <property type="entry name" value="RNA POLYMERASE SIGMA FACTOR HI_1459-RELATED"/>
    <property type="match status" value="1"/>
</dbReference>
<dbReference type="GO" id="GO:0006352">
    <property type="term" value="P:DNA-templated transcription initiation"/>
    <property type="evidence" value="ECO:0007669"/>
    <property type="project" value="InterPro"/>
</dbReference>
<dbReference type="Gene3D" id="1.10.1740.10">
    <property type="match status" value="1"/>
</dbReference>
<dbReference type="InterPro" id="IPR036388">
    <property type="entry name" value="WH-like_DNA-bd_sf"/>
</dbReference>
<dbReference type="SUPFAM" id="SSF88659">
    <property type="entry name" value="Sigma3 and sigma4 domains of RNA polymerase sigma factors"/>
    <property type="match status" value="1"/>
</dbReference>
<dbReference type="InterPro" id="IPR013324">
    <property type="entry name" value="RNA_pol_sigma_r3/r4-like"/>
</dbReference>
<evidence type="ECO:0000256" key="1">
    <source>
        <dbReference type="ARBA" id="ARBA00010641"/>
    </source>
</evidence>
<dbReference type="InterPro" id="IPR007627">
    <property type="entry name" value="RNA_pol_sigma70_r2"/>
</dbReference>
<evidence type="ECO:0000256" key="6">
    <source>
        <dbReference type="RuleBase" id="RU000716"/>
    </source>
</evidence>
<evidence type="ECO:0000313" key="9">
    <source>
        <dbReference type="EMBL" id="QKV19380.1"/>
    </source>
</evidence>
<dbReference type="EMBL" id="CP054836">
    <property type="protein sequence ID" value="QKV19380.1"/>
    <property type="molecule type" value="Genomic_DNA"/>
</dbReference>
<dbReference type="Pfam" id="PF08281">
    <property type="entry name" value="Sigma70_r4_2"/>
    <property type="match status" value="1"/>
</dbReference>
<feature type="domain" description="RNA polymerase sigma factor 70 region 4 type 2" evidence="8">
    <location>
        <begin position="128"/>
        <end position="177"/>
    </location>
</feature>
<keyword evidence="2 6" id="KW-0805">Transcription regulation</keyword>
<evidence type="ECO:0000256" key="2">
    <source>
        <dbReference type="ARBA" id="ARBA00023015"/>
    </source>
</evidence>
<dbReference type="RefSeq" id="WP_175277272.1">
    <property type="nucleotide sequence ID" value="NZ_CP054836.1"/>
</dbReference>
<sequence>MAPAREDTDDELLRAVADGSERAYGLLVSRHLDRVRRVATGFTGNAADADDIAQEVFLSVWRNAGRWREGDARFSTWLYRVTANRCIDHARRLRIRSWIGLDRIEALFAGDDDPERTVAGRGELAVAARAVAALPDRQRMAILLSVSAGLANPQIAETMGISVGAVEQLLVRARRALRDQLNGPGSTGL</sequence>
<reference evidence="9 10" key="1">
    <citation type="submission" date="2020-06" db="EMBL/GenBank/DDBJ databases">
        <title>Oricola thermophila sp. nov. isolated from a tidal sediments.</title>
        <authorList>
            <person name="Kwon K.K."/>
            <person name="Yang S.-H."/>
            <person name="Park M.-J."/>
        </authorList>
    </citation>
    <scope>NUCLEOTIDE SEQUENCE [LARGE SCALE GENOMIC DNA]</scope>
    <source>
        <strain evidence="9 10">MEBiC13590</strain>
    </source>
</reference>
<keyword evidence="10" id="KW-1185">Reference proteome</keyword>
<dbReference type="InterPro" id="IPR013325">
    <property type="entry name" value="RNA_pol_sigma_r2"/>
</dbReference>
<dbReference type="SUPFAM" id="SSF88946">
    <property type="entry name" value="Sigma2 domain of RNA polymerase sigma factors"/>
    <property type="match status" value="1"/>
</dbReference>
<evidence type="ECO:0000313" key="10">
    <source>
        <dbReference type="Proteomes" id="UP000509367"/>
    </source>
</evidence>
<keyword evidence="4 6" id="KW-0238">DNA-binding</keyword>
<dbReference type="InterPro" id="IPR039425">
    <property type="entry name" value="RNA_pol_sigma-70-like"/>
</dbReference>
<protein>
    <recommendedName>
        <fullName evidence="6">RNA polymerase sigma factor</fullName>
    </recommendedName>
</protein>
<evidence type="ECO:0000256" key="4">
    <source>
        <dbReference type="ARBA" id="ARBA00023125"/>
    </source>
</evidence>